<keyword evidence="5" id="KW-0805">Transcription regulation</keyword>
<feature type="region of interest" description="Disordered" evidence="11">
    <location>
        <begin position="361"/>
        <end position="381"/>
    </location>
</feature>
<evidence type="ECO:0000259" key="12">
    <source>
        <dbReference type="PROSITE" id="PS51141"/>
    </source>
</evidence>
<dbReference type="Gene3D" id="4.10.1100.10">
    <property type="entry name" value="Transcription factor, SBP-box domain"/>
    <property type="match status" value="1"/>
</dbReference>
<dbReference type="PANTHER" id="PTHR31251">
    <property type="entry name" value="SQUAMOSA PROMOTER-BINDING-LIKE PROTEIN 4"/>
    <property type="match status" value="1"/>
</dbReference>
<dbReference type="InterPro" id="IPR036893">
    <property type="entry name" value="SBP_sf"/>
</dbReference>
<evidence type="ECO:0000256" key="8">
    <source>
        <dbReference type="ARBA" id="ARBA00023242"/>
    </source>
</evidence>
<accession>A0A328EEK4</accession>
<reference evidence="13 14" key="1">
    <citation type="submission" date="2018-06" db="EMBL/GenBank/DDBJ databases">
        <title>The Genome of Cuscuta australis (Dodder) Provides Insight into the Evolution of Plant Parasitism.</title>
        <authorList>
            <person name="Liu H."/>
        </authorList>
    </citation>
    <scope>NUCLEOTIDE SEQUENCE [LARGE SCALE GENOMIC DNA]</scope>
    <source>
        <strain evidence="14">cv. Yunnan</strain>
        <tissue evidence="13">Vines</tissue>
    </source>
</reference>
<dbReference type="Pfam" id="PF03110">
    <property type="entry name" value="SBP"/>
    <property type="match status" value="1"/>
</dbReference>
<feature type="domain" description="SBP-type" evidence="12">
    <location>
        <begin position="129"/>
        <end position="206"/>
    </location>
</feature>
<dbReference type="Proteomes" id="UP000249390">
    <property type="component" value="Unassembled WGS sequence"/>
</dbReference>
<name>A0A328EEK4_9ASTE</name>
<keyword evidence="8" id="KW-0539">Nucleus</keyword>
<dbReference type="PROSITE" id="PS51141">
    <property type="entry name" value="ZF_SBP"/>
    <property type="match status" value="1"/>
</dbReference>
<evidence type="ECO:0000313" key="14">
    <source>
        <dbReference type="Proteomes" id="UP000249390"/>
    </source>
</evidence>
<keyword evidence="6" id="KW-0238">DNA-binding</keyword>
<proteinExistence type="predicted"/>
<evidence type="ECO:0000256" key="9">
    <source>
        <dbReference type="ARBA" id="ARBA00056472"/>
    </source>
</evidence>
<evidence type="ECO:0000256" key="1">
    <source>
        <dbReference type="ARBA" id="ARBA00004123"/>
    </source>
</evidence>
<comment type="subcellular location">
    <subcellularLocation>
        <location evidence="1">Nucleus</location>
    </subcellularLocation>
</comment>
<dbReference type="InterPro" id="IPR004333">
    <property type="entry name" value="SBP_dom"/>
</dbReference>
<dbReference type="AlphaFoldDB" id="A0A328EEK4"/>
<evidence type="ECO:0000256" key="3">
    <source>
        <dbReference type="ARBA" id="ARBA00022771"/>
    </source>
</evidence>
<evidence type="ECO:0000256" key="11">
    <source>
        <dbReference type="SAM" id="MobiDB-lite"/>
    </source>
</evidence>
<evidence type="ECO:0000256" key="2">
    <source>
        <dbReference type="ARBA" id="ARBA00022723"/>
    </source>
</evidence>
<dbReference type="InterPro" id="IPR044817">
    <property type="entry name" value="SBP-like"/>
</dbReference>
<keyword evidence="14" id="KW-1185">Reference proteome</keyword>
<evidence type="ECO:0000256" key="10">
    <source>
        <dbReference type="PROSITE-ProRule" id="PRU00470"/>
    </source>
</evidence>
<dbReference type="SUPFAM" id="SSF103612">
    <property type="entry name" value="SBT domain"/>
    <property type="match status" value="1"/>
</dbReference>
<comment type="function">
    <text evidence="9">Probable transcriptional factor. Binds to the promoter of the SQUAMOSA gene.</text>
</comment>
<gene>
    <name evidence="13" type="ORF">DM860_013699</name>
</gene>
<dbReference type="GO" id="GO:0003677">
    <property type="term" value="F:DNA binding"/>
    <property type="evidence" value="ECO:0007669"/>
    <property type="project" value="UniProtKB-KW"/>
</dbReference>
<keyword evidence="3 10" id="KW-0863">Zinc-finger</keyword>
<evidence type="ECO:0000313" key="13">
    <source>
        <dbReference type="EMBL" id="RAL55003.1"/>
    </source>
</evidence>
<evidence type="ECO:0000256" key="7">
    <source>
        <dbReference type="ARBA" id="ARBA00023163"/>
    </source>
</evidence>
<dbReference type="GO" id="GO:0005634">
    <property type="term" value="C:nucleus"/>
    <property type="evidence" value="ECO:0007669"/>
    <property type="project" value="UniProtKB-SubCell"/>
</dbReference>
<organism evidence="13 14">
    <name type="scientific">Cuscuta australis</name>
    <dbReference type="NCBI Taxonomy" id="267555"/>
    <lineage>
        <taxon>Eukaryota</taxon>
        <taxon>Viridiplantae</taxon>
        <taxon>Streptophyta</taxon>
        <taxon>Embryophyta</taxon>
        <taxon>Tracheophyta</taxon>
        <taxon>Spermatophyta</taxon>
        <taxon>Magnoliopsida</taxon>
        <taxon>eudicotyledons</taxon>
        <taxon>Gunneridae</taxon>
        <taxon>Pentapetalae</taxon>
        <taxon>asterids</taxon>
        <taxon>lamiids</taxon>
        <taxon>Solanales</taxon>
        <taxon>Convolvulaceae</taxon>
        <taxon>Cuscuteae</taxon>
        <taxon>Cuscuta</taxon>
        <taxon>Cuscuta subgen. Grammica</taxon>
        <taxon>Cuscuta sect. Cleistogrammica</taxon>
    </lineage>
</organism>
<protein>
    <recommendedName>
        <fullName evidence="12">SBP-type domain-containing protein</fullName>
    </recommendedName>
</protein>
<comment type="caution">
    <text evidence="13">The sequence shown here is derived from an EMBL/GenBank/DDBJ whole genome shotgun (WGS) entry which is preliminary data.</text>
</comment>
<keyword evidence="4" id="KW-0862">Zinc</keyword>
<dbReference type="PANTHER" id="PTHR31251:SF226">
    <property type="entry name" value="SQUAMOSA PROMOTER-BINDING-LIKE PROTEIN 6"/>
    <property type="match status" value="1"/>
</dbReference>
<sequence length="430" mass="47287">MEWSAKWDWESIAKLSSKACESPKKLQLTDWGIVEEEGEIVNGSFNLSGGYASDVGQGSTHSSSGGTTGAKEAIFPFVDVKMENCREACIGLKLGKRTYFENNSCSGGGGGGIGGKTRKPSSCQGGTAVPRCQVEGCNIDLSSGKEYHRKHRVCESHSKYPKVIVGGLERRFCQQCSRFHSLAEFDEKKRSCRRRLCDHNARRRKPQNDVFQLNTSANRVSPSFYDGRQQINFMMNNNVPLFGTSKTASNSSCWDNSNTYASNKFIVTRGFSPEAEKPSRTNKQQQPYISSGIHPPNATISFHDSYASNDTLLDSKGPTLDGFTQGVKGSMFYMETSMTTEEFPARALSLLSTSSWSSSCEQQQQESTSITQSAANQTALHEQPSIPLGLPLPSPEYWSCVEPAGGHLPVDVHLEFKVSQEGDFFLNSFS</sequence>
<dbReference type="GO" id="GO:0008270">
    <property type="term" value="F:zinc ion binding"/>
    <property type="evidence" value="ECO:0007669"/>
    <property type="project" value="UniProtKB-KW"/>
</dbReference>
<feature type="compositionally biased region" description="Low complexity" evidence="11">
    <location>
        <begin position="361"/>
        <end position="373"/>
    </location>
</feature>
<keyword evidence="7" id="KW-0804">Transcription</keyword>
<dbReference type="FunFam" id="4.10.1100.10:FF:000001">
    <property type="entry name" value="Squamosa promoter-binding-like protein 14"/>
    <property type="match status" value="1"/>
</dbReference>
<evidence type="ECO:0000256" key="4">
    <source>
        <dbReference type="ARBA" id="ARBA00022833"/>
    </source>
</evidence>
<evidence type="ECO:0000256" key="5">
    <source>
        <dbReference type="ARBA" id="ARBA00023015"/>
    </source>
</evidence>
<evidence type="ECO:0000256" key="6">
    <source>
        <dbReference type="ARBA" id="ARBA00023125"/>
    </source>
</evidence>
<keyword evidence="2" id="KW-0479">Metal-binding</keyword>
<dbReference type="EMBL" id="NQVE01000005">
    <property type="protein sequence ID" value="RAL55003.1"/>
    <property type="molecule type" value="Genomic_DNA"/>
</dbReference>